<dbReference type="InterPro" id="IPR000073">
    <property type="entry name" value="AB_hydrolase_1"/>
</dbReference>
<dbReference type="InterPro" id="IPR029058">
    <property type="entry name" value="AB_hydrolase_fold"/>
</dbReference>
<dbReference type="Pfam" id="PF00561">
    <property type="entry name" value="Abhydrolase_1"/>
    <property type="match status" value="1"/>
</dbReference>
<protein>
    <recommendedName>
        <fullName evidence="1">AB hydrolase-1 domain-containing protein</fullName>
    </recommendedName>
</protein>
<sequence>MNEFNFPIGYHKFHKAQLFNFQLNRWYSLGYARFEDIEEAGKKITNFKNWKFEMLRQAEKALDEGRLLNAAFYYRAAEFYTKSIDPEKESLYDKFIELFYKVFENDAIERHKIAYEGAFLPALRIPSSHATKTTIVLHGGFDSFIEEWYSMMKYFSNHGFNVIGFEGPGQGAALRKYGLPLTYEWEKPTKAVLDYFNAENITLIGLSMGGWFAIRAAAFEPRIKRVIASGHAIDYMKSMNFIFRILHLWCFEHCREFMNRMAAIKFQRNNMASWVVDHLKYITKKSKPMDALEIYVLMNTDNIHSELVKQDVLILTGREDHLIPFKMHDMQIRALTNARSVTGKVFAREEHAQNHCQNGNIGLALEIMLKWIEETL</sequence>
<dbReference type="EMBL" id="MFGW01000042">
    <property type="protein sequence ID" value="OGF67697.1"/>
    <property type="molecule type" value="Genomic_DNA"/>
</dbReference>
<dbReference type="Proteomes" id="UP000178943">
    <property type="component" value="Unassembled WGS sequence"/>
</dbReference>
<comment type="caution">
    <text evidence="2">The sequence shown here is derived from an EMBL/GenBank/DDBJ whole genome shotgun (WGS) entry which is preliminary data.</text>
</comment>
<evidence type="ECO:0000259" key="1">
    <source>
        <dbReference type="Pfam" id="PF00561"/>
    </source>
</evidence>
<evidence type="ECO:0000313" key="3">
    <source>
        <dbReference type="Proteomes" id="UP000178943"/>
    </source>
</evidence>
<proteinExistence type="predicted"/>
<dbReference type="AlphaFoldDB" id="A0A1F5VWQ5"/>
<name>A0A1F5VWQ5_9BACT</name>
<dbReference type="STRING" id="1817863.A2Y62_11280"/>
<evidence type="ECO:0000313" key="2">
    <source>
        <dbReference type="EMBL" id="OGF67697.1"/>
    </source>
</evidence>
<dbReference type="Gene3D" id="3.40.50.1820">
    <property type="entry name" value="alpha/beta hydrolase"/>
    <property type="match status" value="1"/>
</dbReference>
<dbReference type="SUPFAM" id="SSF53474">
    <property type="entry name" value="alpha/beta-Hydrolases"/>
    <property type="match status" value="1"/>
</dbReference>
<organism evidence="2 3">
    <name type="scientific">Candidatus Fischerbacteria bacterium RBG_13_37_8</name>
    <dbReference type="NCBI Taxonomy" id="1817863"/>
    <lineage>
        <taxon>Bacteria</taxon>
        <taxon>Candidatus Fischeribacteriota</taxon>
    </lineage>
</organism>
<dbReference type="PRINTS" id="PR00111">
    <property type="entry name" value="ABHYDROLASE"/>
</dbReference>
<gene>
    <name evidence="2" type="ORF">A2Y62_11280</name>
</gene>
<feature type="domain" description="AB hydrolase-1" evidence="1">
    <location>
        <begin position="135"/>
        <end position="323"/>
    </location>
</feature>
<accession>A0A1F5VWQ5</accession>
<reference evidence="2 3" key="1">
    <citation type="journal article" date="2016" name="Nat. Commun.">
        <title>Thousands of microbial genomes shed light on interconnected biogeochemical processes in an aquifer system.</title>
        <authorList>
            <person name="Anantharaman K."/>
            <person name="Brown C.T."/>
            <person name="Hug L.A."/>
            <person name="Sharon I."/>
            <person name="Castelle C.J."/>
            <person name="Probst A.J."/>
            <person name="Thomas B.C."/>
            <person name="Singh A."/>
            <person name="Wilkins M.J."/>
            <person name="Karaoz U."/>
            <person name="Brodie E.L."/>
            <person name="Williams K.H."/>
            <person name="Hubbard S.S."/>
            <person name="Banfield J.F."/>
        </authorList>
    </citation>
    <scope>NUCLEOTIDE SEQUENCE [LARGE SCALE GENOMIC DNA]</scope>
</reference>